<dbReference type="OrthoDB" id="428895at2759"/>
<evidence type="ECO:0000313" key="3">
    <source>
        <dbReference type="Proteomes" id="UP000769157"/>
    </source>
</evidence>
<dbReference type="GO" id="GO:0000387">
    <property type="term" value="P:spliceosomal snRNP assembly"/>
    <property type="evidence" value="ECO:0007669"/>
    <property type="project" value="InterPro"/>
</dbReference>
<feature type="region of interest" description="Disordered" evidence="1">
    <location>
        <begin position="1"/>
        <end position="23"/>
    </location>
</feature>
<accession>A0A9P8PH36</accession>
<dbReference type="AlphaFoldDB" id="A0A9P8PH36"/>
<organism evidence="2 3">
    <name type="scientific">Ogataea philodendri</name>
    <dbReference type="NCBI Taxonomy" id="1378263"/>
    <lineage>
        <taxon>Eukaryota</taxon>
        <taxon>Fungi</taxon>
        <taxon>Dikarya</taxon>
        <taxon>Ascomycota</taxon>
        <taxon>Saccharomycotina</taxon>
        <taxon>Pichiomycetes</taxon>
        <taxon>Pichiales</taxon>
        <taxon>Pichiaceae</taxon>
        <taxon>Ogataea</taxon>
    </lineage>
</organism>
<dbReference type="EMBL" id="JAEUBE010000042">
    <property type="protein sequence ID" value="KAH3671957.1"/>
    <property type="molecule type" value="Genomic_DNA"/>
</dbReference>
<dbReference type="Pfam" id="PF04938">
    <property type="entry name" value="SIP1"/>
    <property type="match status" value="1"/>
</dbReference>
<gene>
    <name evidence="2" type="ORF">OGAPHI_000143</name>
</gene>
<reference evidence="2" key="1">
    <citation type="journal article" date="2021" name="Open Biol.">
        <title>Shared evolutionary footprints suggest mitochondrial oxidative damage underlies multiple complex I losses in fungi.</title>
        <authorList>
            <person name="Schikora-Tamarit M.A."/>
            <person name="Marcet-Houben M."/>
            <person name="Nosek J."/>
            <person name="Gabaldon T."/>
        </authorList>
    </citation>
    <scope>NUCLEOTIDE SEQUENCE</scope>
    <source>
        <strain evidence="2">CBS6075</strain>
    </source>
</reference>
<reference evidence="2" key="2">
    <citation type="submission" date="2021-01" db="EMBL/GenBank/DDBJ databases">
        <authorList>
            <person name="Schikora-Tamarit M.A."/>
        </authorList>
    </citation>
    <scope>NUCLEOTIDE SEQUENCE</scope>
    <source>
        <strain evidence="2">CBS6075</strain>
    </source>
</reference>
<proteinExistence type="predicted"/>
<evidence type="ECO:0000313" key="2">
    <source>
        <dbReference type="EMBL" id="KAH3671957.1"/>
    </source>
</evidence>
<protein>
    <submittedName>
        <fullName evidence="2">Uncharacterized protein</fullName>
    </submittedName>
</protein>
<feature type="region of interest" description="Disordered" evidence="1">
    <location>
        <begin position="91"/>
        <end position="114"/>
    </location>
</feature>
<comment type="caution">
    <text evidence="2">The sequence shown here is derived from an EMBL/GenBank/DDBJ whole genome shotgun (WGS) entry which is preliminary data.</text>
</comment>
<dbReference type="InterPro" id="IPR035426">
    <property type="entry name" value="Gemin2/Brr1"/>
</dbReference>
<dbReference type="RefSeq" id="XP_046065072.1">
    <property type="nucleotide sequence ID" value="XM_046202210.1"/>
</dbReference>
<dbReference type="Proteomes" id="UP000769157">
    <property type="component" value="Unassembled WGS sequence"/>
</dbReference>
<dbReference type="Gene3D" id="1.20.58.1070">
    <property type="match status" value="1"/>
</dbReference>
<evidence type="ECO:0000256" key="1">
    <source>
        <dbReference type="SAM" id="MobiDB-lite"/>
    </source>
</evidence>
<name>A0A9P8PH36_9ASCO</name>
<keyword evidence="3" id="KW-1185">Reference proteome</keyword>
<sequence>MCSRKRQRRDSDEDSQGDFTGDVGDAINEKIRQTEQNVGSYIQGPFDPIFGQRRAFPVILDLNSIDKNEPMNDVNTYLAMVRMEAQQFERHGFDSAPREKTEADVEEPHIEPDQDGYKANPLLTDFLVEFKTKRKEYEEYRSTLTDIDAIELPQTQKEWKYVVFNNEPTFDIMAQLIEEDEIIKLAVYFTKWLNRDVNPSFENWIFHLLYAIDDVLNASDVSVLRALAKKALKQAEGQLDERNQLIMDKIVTIVGSFYGQKDLLM</sequence>
<dbReference type="GeneID" id="70232111"/>